<dbReference type="OrthoDB" id="581371at2"/>
<dbReference type="RefSeq" id="WP_153464961.1">
    <property type="nucleotide sequence ID" value="NZ_WBOF01000001.1"/>
</dbReference>
<gene>
    <name evidence="1" type="ORF">F7Q99_25005</name>
</gene>
<dbReference type="Proteomes" id="UP000450000">
    <property type="component" value="Unassembled WGS sequence"/>
</dbReference>
<sequence>MPELWLPGAEIHDLGDHAPTDQQYPPKAIAHITWDRNATPSAPQDWCPFDDLVAYFTGAGAGDAPHIVWDPFSGRAAQLFPADSRSKSLLSPPASPTRTNRAGRVLIQIEAVFFPYCRHQGTVYARLVDTPCAGWDRLHAWIASWGVPDVWPMGRPIDFGSHRDEQVWETRGGWYAHAHVPYNDHTDPGSWPNFVGAPSSPPPPEPTPARYQVTINGLRYGYGAYGYQVTAVGRALVANGFGGHYQSGPGPDWTDADTENYADYQRSLGYSGPDADGVPGETSLRALLGYLPCPRTVSLAHAVSAARTDPGAEQGHRTYGAEVAIVEQALTDEGLLEQLWVDGSFGSMTVTAYAAWQRRCGYSDADADGIPGYDSLHRLGAAQDFTVTD</sequence>
<dbReference type="EMBL" id="WBOF01000001">
    <property type="protein sequence ID" value="MQS15437.1"/>
    <property type="molecule type" value="Genomic_DNA"/>
</dbReference>
<accession>A0A6N7KYJ8</accession>
<evidence type="ECO:0000313" key="2">
    <source>
        <dbReference type="Proteomes" id="UP000450000"/>
    </source>
</evidence>
<protein>
    <submittedName>
        <fullName evidence="1">Peptidoglycan-binding protein</fullName>
    </submittedName>
</protein>
<reference evidence="1 2" key="1">
    <citation type="submission" date="2019-09" db="EMBL/GenBank/DDBJ databases">
        <title>Genome Sequences of Streptomyces kaniharaensis ATCC 21070.</title>
        <authorList>
            <person name="Zhu W."/>
            <person name="De Crecy-Lagard V."/>
            <person name="Richards N.G."/>
        </authorList>
    </citation>
    <scope>NUCLEOTIDE SEQUENCE [LARGE SCALE GENOMIC DNA]</scope>
    <source>
        <strain evidence="1 2">SF-557</strain>
    </source>
</reference>
<evidence type="ECO:0000313" key="1">
    <source>
        <dbReference type="EMBL" id="MQS15437.1"/>
    </source>
</evidence>
<organism evidence="1 2">
    <name type="scientific">Streptomyces kaniharaensis</name>
    <dbReference type="NCBI Taxonomy" id="212423"/>
    <lineage>
        <taxon>Bacteria</taxon>
        <taxon>Bacillati</taxon>
        <taxon>Actinomycetota</taxon>
        <taxon>Actinomycetes</taxon>
        <taxon>Kitasatosporales</taxon>
        <taxon>Streptomycetaceae</taxon>
        <taxon>Streptomyces</taxon>
    </lineage>
</organism>
<comment type="caution">
    <text evidence="1">The sequence shown here is derived from an EMBL/GenBank/DDBJ whole genome shotgun (WGS) entry which is preliminary data.</text>
</comment>
<dbReference type="InterPro" id="IPR036365">
    <property type="entry name" value="PGBD-like_sf"/>
</dbReference>
<dbReference type="NCBIfam" id="NF038080">
    <property type="entry name" value="PG_bind_siph"/>
    <property type="match status" value="1"/>
</dbReference>
<dbReference type="SUPFAM" id="SSF47090">
    <property type="entry name" value="PGBD-like"/>
    <property type="match status" value="1"/>
</dbReference>
<dbReference type="InterPro" id="IPR036366">
    <property type="entry name" value="PGBDSf"/>
</dbReference>
<dbReference type="Gene3D" id="1.10.101.10">
    <property type="entry name" value="PGBD-like superfamily/PGBD"/>
    <property type="match status" value="1"/>
</dbReference>
<dbReference type="AlphaFoldDB" id="A0A6N7KYJ8"/>
<keyword evidence="2" id="KW-1185">Reference proteome</keyword>
<dbReference type="InterPro" id="IPR047763">
    <property type="entry name" value="PG_bind_dom_phiBT1-type"/>
</dbReference>
<proteinExistence type="predicted"/>
<name>A0A6N7KYJ8_9ACTN</name>